<sequence>MTNVKTVCAFAHELGHATMRHTSSIFSYINARQERAADEWAAHFLIDVDEYRHAEAKYGTRTDWIGQELGVLDRLVVAFERSLHRIGDTIYVNPKMGSGQCNARYSA</sequence>
<gene>
    <name evidence="2" type="ORF">Leucomu_12965</name>
</gene>
<evidence type="ECO:0000259" key="1">
    <source>
        <dbReference type="Pfam" id="PF06114"/>
    </source>
</evidence>
<accession>A0ABX5QK02</accession>
<dbReference type="Proteomes" id="UP000285768">
    <property type="component" value="Chromosome"/>
</dbReference>
<reference evidence="2 3" key="1">
    <citation type="submission" date="2019-01" db="EMBL/GenBank/DDBJ databases">
        <title>Leucobacter muris sp. nov. isolated from the nose of a laboratory mouse.</title>
        <authorList>
            <person name="Benga L."/>
            <person name="Sproeer C."/>
            <person name="Schumann P."/>
            <person name="Verbarg S."/>
            <person name="Bunk B."/>
            <person name="Engelhardt E."/>
            <person name="Benten P.M."/>
            <person name="Sager M."/>
        </authorList>
    </citation>
    <scope>NUCLEOTIDE SEQUENCE [LARGE SCALE GENOMIC DNA]</scope>
    <source>
        <strain evidence="2 3">DSM 101948</strain>
    </source>
</reference>
<evidence type="ECO:0000313" key="2">
    <source>
        <dbReference type="EMBL" id="QAB19290.1"/>
    </source>
</evidence>
<evidence type="ECO:0000313" key="3">
    <source>
        <dbReference type="Proteomes" id="UP000285768"/>
    </source>
</evidence>
<feature type="domain" description="IrrE N-terminal-like" evidence="1">
    <location>
        <begin position="10"/>
        <end position="71"/>
    </location>
</feature>
<organism evidence="2 3">
    <name type="scientific">Leucobacter muris</name>
    <dbReference type="NCBI Taxonomy" id="1935379"/>
    <lineage>
        <taxon>Bacteria</taxon>
        <taxon>Bacillati</taxon>
        <taxon>Actinomycetota</taxon>
        <taxon>Actinomycetes</taxon>
        <taxon>Micrococcales</taxon>
        <taxon>Microbacteriaceae</taxon>
        <taxon>Leucobacter</taxon>
    </lineage>
</organism>
<proteinExistence type="predicted"/>
<name>A0ABX5QK02_9MICO</name>
<dbReference type="InterPro" id="IPR010359">
    <property type="entry name" value="IrrE_HExxH"/>
</dbReference>
<protein>
    <submittedName>
        <fullName evidence="2">ImmA/IrrE family metallo-endopeptidase</fullName>
    </submittedName>
</protein>
<dbReference type="EMBL" id="CP035037">
    <property type="protein sequence ID" value="QAB19290.1"/>
    <property type="molecule type" value="Genomic_DNA"/>
</dbReference>
<keyword evidence="3" id="KW-1185">Reference proteome</keyword>
<dbReference type="Pfam" id="PF06114">
    <property type="entry name" value="Peptidase_M78"/>
    <property type="match status" value="1"/>
</dbReference>